<dbReference type="AlphaFoldDB" id="A0A379MQV8"/>
<accession>A0A379MQV8</accession>
<reference evidence="1 2" key="1">
    <citation type="submission" date="2018-06" db="EMBL/GenBank/DDBJ databases">
        <authorList>
            <consortium name="Pathogen Informatics"/>
            <person name="Doyle S."/>
        </authorList>
    </citation>
    <scope>NUCLEOTIDE SEQUENCE [LARGE SCALE GENOMIC DNA]</scope>
    <source>
        <strain evidence="1 2">NCTC11190</strain>
    </source>
</reference>
<evidence type="ECO:0000313" key="2">
    <source>
        <dbReference type="Proteomes" id="UP000255233"/>
    </source>
</evidence>
<protein>
    <submittedName>
        <fullName evidence="1">Uncharacterized protein</fullName>
    </submittedName>
</protein>
<dbReference type="EMBL" id="UGVL01000001">
    <property type="protein sequence ID" value="SUE33227.1"/>
    <property type="molecule type" value="Genomic_DNA"/>
</dbReference>
<dbReference type="Proteomes" id="UP000255233">
    <property type="component" value="Unassembled WGS sequence"/>
</dbReference>
<organism evidence="1 2">
    <name type="scientific">Rikenella microfusus</name>
    <dbReference type="NCBI Taxonomy" id="28139"/>
    <lineage>
        <taxon>Bacteria</taxon>
        <taxon>Pseudomonadati</taxon>
        <taxon>Bacteroidota</taxon>
        <taxon>Bacteroidia</taxon>
        <taxon>Bacteroidales</taxon>
        <taxon>Rikenellaceae</taxon>
        <taxon>Rikenella</taxon>
    </lineage>
</organism>
<sequence length="219" mass="25475">MQKLVFLMWVAIVIGIAPHVSARTVSAVKAARQVSRQTHVVRQIPRDFHIAQKQIYLWKWDNNGKSDSLTGSVKRWARSCQVGLLLQSDDLQCEVIYSVAYGTGSNYRGWIKYDLLDISQGQDTARFEDHVTVMTGQAVRPFNADSMFLLELPIEPMERDGSLYTRCVRMYLIRTGHTFLDFVWFFTDEGYARRQKYMRAIEGKVYFKKRQESPHRPTK</sequence>
<dbReference type="RefSeq" id="WP_147288421.1">
    <property type="nucleotide sequence ID" value="NZ_UGVL01000001.1"/>
</dbReference>
<evidence type="ECO:0000313" key="1">
    <source>
        <dbReference type="EMBL" id="SUE33227.1"/>
    </source>
</evidence>
<proteinExistence type="predicted"/>
<gene>
    <name evidence="1" type="ORF">NCTC11190_00430</name>
</gene>
<name>A0A379MQV8_9BACT</name>
<dbReference type="STRING" id="880526.GCA_000427365_01014"/>
<keyword evidence="2" id="KW-1185">Reference proteome</keyword>